<keyword evidence="2" id="KW-1185">Reference proteome</keyword>
<comment type="caution">
    <text evidence="1">The sequence shown here is derived from an EMBL/GenBank/DDBJ whole genome shotgun (WGS) entry which is preliminary data.</text>
</comment>
<reference evidence="1" key="1">
    <citation type="submission" date="2020-05" db="EMBL/GenBank/DDBJ databases">
        <title>Large-scale comparative analyses of tick genomes elucidate their genetic diversity and vector capacities.</title>
        <authorList>
            <person name="Jia N."/>
            <person name="Wang J."/>
            <person name="Shi W."/>
            <person name="Du L."/>
            <person name="Sun Y."/>
            <person name="Zhan W."/>
            <person name="Jiang J."/>
            <person name="Wang Q."/>
            <person name="Zhang B."/>
            <person name="Ji P."/>
            <person name="Sakyi L.B."/>
            <person name="Cui X."/>
            <person name="Yuan T."/>
            <person name="Jiang B."/>
            <person name="Yang W."/>
            <person name="Lam T.T.-Y."/>
            <person name="Chang Q."/>
            <person name="Ding S."/>
            <person name="Wang X."/>
            <person name="Zhu J."/>
            <person name="Ruan X."/>
            <person name="Zhao L."/>
            <person name="Wei J."/>
            <person name="Que T."/>
            <person name="Du C."/>
            <person name="Cheng J."/>
            <person name="Dai P."/>
            <person name="Han X."/>
            <person name="Huang E."/>
            <person name="Gao Y."/>
            <person name="Liu J."/>
            <person name="Shao H."/>
            <person name="Ye R."/>
            <person name="Li L."/>
            <person name="Wei W."/>
            <person name="Wang X."/>
            <person name="Wang C."/>
            <person name="Yang T."/>
            <person name="Huo Q."/>
            <person name="Li W."/>
            <person name="Guo W."/>
            <person name="Chen H."/>
            <person name="Zhou L."/>
            <person name="Ni X."/>
            <person name="Tian J."/>
            <person name="Zhou Y."/>
            <person name="Sheng Y."/>
            <person name="Liu T."/>
            <person name="Pan Y."/>
            <person name="Xia L."/>
            <person name="Li J."/>
            <person name="Zhao F."/>
            <person name="Cao W."/>
        </authorList>
    </citation>
    <scope>NUCLEOTIDE SEQUENCE</scope>
    <source>
        <strain evidence="1">Hyas-2018</strain>
    </source>
</reference>
<protein>
    <submittedName>
        <fullName evidence="1">Uncharacterized protein</fullName>
    </submittedName>
</protein>
<organism evidence="1 2">
    <name type="scientific">Hyalomma asiaticum</name>
    <name type="common">Tick</name>
    <dbReference type="NCBI Taxonomy" id="266040"/>
    <lineage>
        <taxon>Eukaryota</taxon>
        <taxon>Metazoa</taxon>
        <taxon>Ecdysozoa</taxon>
        <taxon>Arthropoda</taxon>
        <taxon>Chelicerata</taxon>
        <taxon>Arachnida</taxon>
        <taxon>Acari</taxon>
        <taxon>Parasitiformes</taxon>
        <taxon>Ixodida</taxon>
        <taxon>Ixodoidea</taxon>
        <taxon>Ixodidae</taxon>
        <taxon>Hyalomminae</taxon>
        <taxon>Hyalomma</taxon>
    </lineage>
</organism>
<dbReference type="EMBL" id="CM023488">
    <property type="protein sequence ID" value="KAH6923674.1"/>
    <property type="molecule type" value="Genomic_DNA"/>
</dbReference>
<evidence type="ECO:0000313" key="1">
    <source>
        <dbReference type="EMBL" id="KAH6923674.1"/>
    </source>
</evidence>
<dbReference type="Proteomes" id="UP000821845">
    <property type="component" value="Chromosome 8"/>
</dbReference>
<sequence>MLGEKLGDSEKLGDRRLSQLLNSMRQLLRSSDVGSNGKLFRELFLQCLPQSTRLVLAAAGELTLDRLAQLADRVTTLSSTLESSMFSRLESRIDQPAASIDVLWTSSLNKHGVSTRKGHRASSPSAPPHAVLEVHLSAGIIALTSTAPADAGHRAVGREMHHETGGGM</sequence>
<evidence type="ECO:0000313" key="2">
    <source>
        <dbReference type="Proteomes" id="UP000821845"/>
    </source>
</evidence>
<name>A0ACB7RQF3_HYAAI</name>
<accession>A0ACB7RQF3</accession>
<gene>
    <name evidence="1" type="ORF">HPB50_004769</name>
</gene>
<proteinExistence type="predicted"/>